<sequence length="245" mass="27790">MDKMAKYKDIATIIRNRILEGVYPTGGLLPEQIKLAQEFQTSRMTIQKALEILNFEGLIYSTQGKGTFIKSNAASLSRLDTSINQYVGTTELFKDQAVVKSQILKNELRLPNADEQDKLQLTKTDAVYDIIRVRYLDTAPYCIEHSVMPAKILGDLTDNILKESIYAYLENQLNFKIGAAYRKISADQPNQMDQEYLKCAITEPVLQVEQTVFLQTGEPFEYSTTRHRFDKGSITTINMGNARAN</sequence>
<proteinExistence type="predicted"/>
<feature type="domain" description="HTH gntR-type" evidence="5">
    <location>
        <begin position="4"/>
        <end position="72"/>
    </location>
</feature>
<dbReference type="InterPro" id="IPR050679">
    <property type="entry name" value="Bact_HTH_transcr_reg"/>
</dbReference>
<dbReference type="Proteomes" id="UP000051264">
    <property type="component" value="Unassembled WGS sequence"/>
</dbReference>
<evidence type="ECO:0000259" key="5">
    <source>
        <dbReference type="PROSITE" id="PS50949"/>
    </source>
</evidence>
<dbReference type="PROSITE" id="PS50949">
    <property type="entry name" value="HTH_GNTR"/>
    <property type="match status" value="1"/>
</dbReference>
<keyword evidence="2" id="KW-0805">Transcription regulation</keyword>
<dbReference type="InterPro" id="IPR036388">
    <property type="entry name" value="WH-like_DNA-bd_sf"/>
</dbReference>
<dbReference type="STRING" id="1423747.FC69_GL001666"/>
<dbReference type="AlphaFoldDB" id="A0A0R1RZE3"/>
<dbReference type="CDD" id="cd07377">
    <property type="entry name" value="WHTH_GntR"/>
    <property type="match status" value="1"/>
</dbReference>
<reference evidence="6 7" key="1">
    <citation type="journal article" date="2015" name="Genome Announc.">
        <title>Expanding the biotechnology potential of lactobacilli through comparative genomics of 213 strains and associated genera.</title>
        <authorList>
            <person name="Sun Z."/>
            <person name="Harris H.M."/>
            <person name="McCann A."/>
            <person name="Guo C."/>
            <person name="Argimon S."/>
            <person name="Zhang W."/>
            <person name="Yang X."/>
            <person name="Jeffery I.B."/>
            <person name="Cooney J.C."/>
            <person name="Kagawa T.F."/>
            <person name="Liu W."/>
            <person name="Song Y."/>
            <person name="Salvetti E."/>
            <person name="Wrobel A."/>
            <person name="Rasinkangas P."/>
            <person name="Parkhill J."/>
            <person name="Rea M.C."/>
            <person name="O'Sullivan O."/>
            <person name="Ritari J."/>
            <person name="Douillard F.P."/>
            <person name="Paul Ross R."/>
            <person name="Yang R."/>
            <person name="Briner A.E."/>
            <person name="Felis G.E."/>
            <person name="de Vos W.M."/>
            <person name="Barrangou R."/>
            <person name="Klaenhammer T.R."/>
            <person name="Caufield P.W."/>
            <person name="Cui Y."/>
            <person name="Zhang H."/>
            <person name="O'Toole P.W."/>
        </authorList>
    </citation>
    <scope>NUCLEOTIDE SEQUENCE [LARGE SCALE GENOMIC DNA]</scope>
    <source>
        <strain evidence="6 7">DSM 14340</strain>
    </source>
</reference>
<dbReference type="PATRIC" id="fig|1423747.3.peg.1694"/>
<evidence type="ECO:0000256" key="4">
    <source>
        <dbReference type="ARBA" id="ARBA00023163"/>
    </source>
</evidence>
<gene>
    <name evidence="6" type="ORF">FC69_GL001666</name>
</gene>
<dbReference type="Gene3D" id="1.10.10.10">
    <property type="entry name" value="Winged helix-like DNA-binding domain superfamily/Winged helix DNA-binding domain"/>
    <property type="match status" value="1"/>
</dbReference>
<evidence type="ECO:0000256" key="1">
    <source>
        <dbReference type="ARBA" id="ARBA00022491"/>
    </source>
</evidence>
<evidence type="ECO:0000256" key="3">
    <source>
        <dbReference type="ARBA" id="ARBA00023125"/>
    </source>
</evidence>
<comment type="caution">
    <text evidence="6">The sequence shown here is derived from an EMBL/GenBank/DDBJ whole genome shotgun (WGS) entry which is preliminary data.</text>
</comment>
<keyword evidence="4" id="KW-0804">Transcription</keyword>
<keyword evidence="1" id="KW-0678">Repressor</keyword>
<dbReference type="Gene3D" id="3.40.1410.10">
    <property type="entry name" value="Chorismate lyase-like"/>
    <property type="match status" value="1"/>
</dbReference>
<dbReference type="SMART" id="SM00345">
    <property type="entry name" value="HTH_GNTR"/>
    <property type="match status" value="1"/>
</dbReference>
<protein>
    <submittedName>
        <fullName evidence="6">Bacterial regulatory s, gntR family protein</fullName>
    </submittedName>
</protein>
<dbReference type="EMBL" id="AZEX01000047">
    <property type="protein sequence ID" value="KRL59413.1"/>
    <property type="molecule type" value="Genomic_DNA"/>
</dbReference>
<dbReference type="eggNOG" id="COG2188">
    <property type="taxonomic scope" value="Bacteria"/>
</dbReference>
<dbReference type="PRINTS" id="PR00035">
    <property type="entry name" value="HTHGNTR"/>
</dbReference>
<dbReference type="PANTHER" id="PTHR44846">
    <property type="entry name" value="MANNOSYL-D-GLYCERATE TRANSPORT/METABOLISM SYSTEM REPRESSOR MNGR-RELATED"/>
    <property type="match status" value="1"/>
</dbReference>
<dbReference type="Pfam" id="PF00392">
    <property type="entry name" value="GntR"/>
    <property type="match status" value="1"/>
</dbReference>
<dbReference type="InterPro" id="IPR036390">
    <property type="entry name" value="WH_DNA-bd_sf"/>
</dbReference>
<dbReference type="GO" id="GO:0045892">
    <property type="term" value="P:negative regulation of DNA-templated transcription"/>
    <property type="evidence" value="ECO:0007669"/>
    <property type="project" value="TreeGrafter"/>
</dbReference>
<name>A0A0R1RZE3_9LACO</name>
<dbReference type="PANTHER" id="PTHR44846:SF5">
    <property type="entry name" value="HTH-TYPE TRANSCRIPTIONAL REGULATOR GMUR"/>
    <property type="match status" value="1"/>
</dbReference>
<dbReference type="SUPFAM" id="SSF64288">
    <property type="entry name" value="Chorismate lyase-like"/>
    <property type="match status" value="1"/>
</dbReference>
<dbReference type="InterPro" id="IPR028978">
    <property type="entry name" value="Chorismate_lyase_/UTRA_dom_sf"/>
</dbReference>
<organism evidence="6 7">
    <name type="scientific">Latilactobacillus fuchuensis DSM 14340 = JCM 11249</name>
    <dbReference type="NCBI Taxonomy" id="1423747"/>
    <lineage>
        <taxon>Bacteria</taxon>
        <taxon>Bacillati</taxon>
        <taxon>Bacillota</taxon>
        <taxon>Bacilli</taxon>
        <taxon>Lactobacillales</taxon>
        <taxon>Lactobacillaceae</taxon>
        <taxon>Latilactobacillus</taxon>
    </lineage>
</organism>
<evidence type="ECO:0000313" key="6">
    <source>
        <dbReference type="EMBL" id="KRL59413.1"/>
    </source>
</evidence>
<keyword evidence="3" id="KW-0238">DNA-binding</keyword>
<dbReference type="SUPFAM" id="SSF46785">
    <property type="entry name" value="Winged helix' DNA-binding domain"/>
    <property type="match status" value="1"/>
</dbReference>
<dbReference type="InterPro" id="IPR011663">
    <property type="entry name" value="UTRA"/>
</dbReference>
<dbReference type="Pfam" id="PF07702">
    <property type="entry name" value="UTRA"/>
    <property type="match status" value="1"/>
</dbReference>
<dbReference type="InterPro" id="IPR000524">
    <property type="entry name" value="Tscrpt_reg_HTH_GntR"/>
</dbReference>
<accession>A0A0R1RZE3</accession>
<dbReference type="GO" id="GO:0003700">
    <property type="term" value="F:DNA-binding transcription factor activity"/>
    <property type="evidence" value="ECO:0007669"/>
    <property type="project" value="InterPro"/>
</dbReference>
<dbReference type="GO" id="GO:0003677">
    <property type="term" value="F:DNA binding"/>
    <property type="evidence" value="ECO:0007669"/>
    <property type="project" value="UniProtKB-KW"/>
</dbReference>
<dbReference type="FunFam" id="3.40.1410.10:FF:000008">
    <property type="entry name" value="Transcriptional regulator, GntR family"/>
    <property type="match status" value="1"/>
</dbReference>
<dbReference type="SMART" id="SM00866">
    <property type="entry name" value="UTRA"/>
    <property type="match status" value="1"/>
</dbReference>
<evidence type="ECO:0000256" key="2">
    <source>
        <dbReference type="ARBA" id="ARBA00023015"/>
    </source>
</evidence>
<evidence type="ECO:0000313" key="7">
    <source>
        <dbReference type="Proteomes" id="UP000051264"/>
    </source>
</evidence>